<reference evidence="2 3" key="1">
    <citation type="submission" date="2019-10" db="EMBL/GenBank/DDBJ databases">
        <authorList>
            <person name="Palmer J.M."/>
        </authorList>
    </citation>
    <scope>NUCLEOTIDE SEQUENCE [LARGE SCALE GENOMIC DNA]</scope>
    <source>
        <strain evidence="2 3">TWF506</strain>
    </source>
</reference>
<keyword evidence="3" id="KW-1185">Reference proteome</keyword>
<evidence type="ECO:0000256" key="1">
    <source>
        <dbReference type="SAM" id="MobiDB-lite"/>
    </source>
</evidence>
<sequence length="105" mass="11740">MEKLNISGGMEAKENRGLGNLKSTQHRQWQRDSVLTNYPGSQTAPTTLLLKSQSSTPMDRVVAWLSQTDGSDPAQDDIPAQDDRPQARKRKRKLSNMSEASDDRL</sequence>
<proteinExistence type="predicted"/>
<dbReference type="EMBL" id="JAVHJM010000011">
    <property type="protein sequence ID" value="KAK6502482.1"/>
    <property type="molecule type" value="Genomic_DNA"/>
</dbReference>
<name>A0AAN8RRC2_9PEZI</name>
<gene>
    <name evidence="2" type="ORF">TWF506_003064</name>
</gene>
<feature type="region of interest" description="Disordered" evidence="1">
    <location>
        <begin position="1"/>
        <end position="45"/>
    </location>
</feature>
<dbReference type="Proteomes" id="UP001307849">
    <property type="component" value="Unassembled WGS sequence"/>
</dbReference>
<dbReference type="AlphaFoldDB" id="A0AAN8RRC2"/>
<feature type="region of interest" description="Disordered" evidence="1">
    <location>
        <begin position="65"/>
        <end position="105"/>
    </location>
</feature>
<comment type="caution">
    <text evidence="2">The sequence shown here is derived from an EMBL/GenBank/DDBJ whole genome shotgun (WGS) entry which is preliminary data.</text>
</comment>
<accession>A0AAN8RRC2</accession>
<evidence type="ECO:0000313" key="3">
    <source>
        <dbReference type="Proteomes" id="UP001307849"/>
    </source>
</evidence>
<feature type="compositionally biased region" description="Polar residues" evidence="1">
    <location>
        <begin position="21"/>
        <end position="45"/>
    </location>
</feature>
<organism evidence="2 3">
    <name type="scientific">Arthrobotrys conoides</name>
    <dbReference type="NCBI Taxonomy" id="74498"/>
    <lineage>
        <taxon>Eukaryota</taxon>
        <taxon>Fungi</taxon>
        <taxon>Dikarya</taxon>
        <taxon>Ascomycota</taxon>
        <taxon>Pezizomycotina</taxon>
        <taxon>Orbiliomycetes</taxon>
        <taxon>Orbiliales</taxon>
        <taxon>Orbiliaceae</taxon>
        <taxon>Arthrobotrys</taxon>
    </lineage>
</organism>
<protein>
    <submittedName>
        <fullName evidence="2">Uncharacterized protein</fullName>
    </submittedName>
</protein>
<evidence type="ECO:0000313" key="2">
    <source>
        <dbReference type="EMBL" id="KAK6502482.1"/>
    </source>
</evidence>